<sequence>MTRIGITGHQDIPADALDFIVDGIRAVLSTHEEVTGYSCLAAGADQLFAVEILRTGGQLHVVVPCTDYDTTFNDRELEEYHGLFASAVDTTRLPYPAPSEQAYDAAGRYIVENVDLMVAVWDGEPARGQGGTGDVVAYARELGVEVRVVWPQGVRRDPAS</sequence>
<gene>
    <name evidence="1" type="ORF">FB466_2271</name>
</gene>
<keyword evidence="2" id="KW-1185">Reference proteome</keyword>
<comment type="caution">
    <text evidence="1">The sequence shown here is derived from an EMBL/GenBank/DDBJ whole genome shotgun (WGS) entry which is preliminary data.</text>
</comment>
<proteinExistence type="predicted"/>
<evidence type="ECO:0000313" key="1">
    <source>
        <dbReference type="EMBL" id="TQM61322.1"/>
    </source>
</evidence>
<dbReference type="Proteomes" id="UP000318331">
    <property type="component" value="Unassembled WGS sequence"/>
</dbReference>
<name>A0A543HSL0_9MICO</name>
<dbReference type="OrthoDB" id="3231229at2"/>
<protein>
    <recommendedName>
        <fullName evidence="3">DUF1273 family protein</fullName>
    </recommendedName>
</protein>
<dbReference type="Gene3D" id="3.40.50.450">
    <property type="match status" value="1"/>
</dbReference>
<dbReference type="AlphaFoldDB" id="A0A543HSL0"/>
<organism evidence="1 2">
    <name type="scientific">Klugiella xanthotipulae</name>
    <dbReference type="NCBI Taxonomy" id="244735"/>
    <lineage>
        <taxon>Bacteria</taxon>
        <taxon>Bacillati</taxon>
        <taxon>Actinomycetota</taxon>
        <taxon>Actinomycetes</taxon>
        <taxon>Micrococcales</taxon>
        <taxon>Microbacteriaceae</taxon>
        <taxon>Klugiella</taxon>
    </lineage>
</organism>
<dbReference type="RefSeq" id="WP_141918455.1">
    <property type="nucleotide sequence ID" value="NZ_BAAAYS010000004.1"/>
</dbReference>
<dbReference type="SUPFAM" id="SSF102405">
    <property type="entry name" value="MCP/YpsA-like"/>
    <property type="match status" value="1"/>
</dbReference>
<accession>A0A543HSL0</accession>
<reference evidence="1 2" key="1">
    <citation type="submission" date="2019-06" db="EMBL/GenBank/DDBJ databases">
        <title>Sequencing the genomes of 1000 actinobacteria strains.</title>
        <authorList>
            <person name="Klenk H.-P."/>
        </authorList>
    </citation>
    <scope>NUCLEOTIDE SEQUENCE [LARGE SCALE GENOMIC DNA]</scope>
    <source>
        <strain evidence="1 2">DSM 18031</strain>
    </source>
</reference>
<dbReference type="EMBL" id="VFPN01000003">
    <property type="protein sequence ID" value="TQM61322.1"/>
    <property type="molecule type" value="Genomic_DNA"/>
</dbReference>
<evidence type="ECO:0000313" key="2">
    <source>
        <dbReference type="Proteomes" id="UP000318331"/>
    </source>
</evidence>
<evidence type="ECO:0008006" key="3">
    <source>
        <dbReference type="Google" id="ProtNLM"/>
    </source>
</evidence>